<feature type="signal peptide" evidence="1">
    <location>
        <begin position="1"/>
        <end position="19"/>
    </location>
</feature>
<dbReference type="Proteomes" id="UP000199373">
    <property type="component" value="Unassembled WGS sequence"/>
</dbReference>
<evidence type="ECO:0008006" key="4">
    <source>
        <dbReference type="Google" id="ProtNLM"/>
    </source>
</evidence>
<reference evidence="2 3" key="1">
    <citation type="submission" date="2016-10" db="EMBL/GenBank/DDBJ databases">
        <authorList>
            <person name="de Groot N.N."/>
        </authorList>
    </citation>
    <scope>NUCLEOTIDE SEQUENCE [LARGE SCALE GENOMIC DNA]</scope>
    <source>
        <strain evidence="2 3">TC2-24</strain>
    </source>
</reference>
<evidence type="ECO:0000313" key="2">
    <source>
        <dbReference type="EMBL" id="SEV90340.1"/>
    </source>
</evidence>
<keyword evidence="3" id="KW-1185">Reference proteome</keyword>
<evidence type="ECO:0000256" key="1">
    <source>
        <dbReference type="SAM" id="SignalP"/>
    </source>
</evidence>
<evidence type="ECO:0000313" key="3">
    <source>
        <dbReference type="Proteomes" id="UP000199373"/>
    </source>
</evidence>
<organism evidence="2 3">
    <name type="scientific">Prevotella aff. ruminicola Tc2-24</name>
    <dbReference type="NCBI Taxonomy" id="81582"/>
    <lineage>
        <taxon>Bacteria</taxon>
        <taxon>Pseudomonadati</taxon>
        <taxon>Bacteroidota</taxon>
        <taxon>Bacteroidia</taxon>
        <taxon>Bacteroidales</taxon>
        <taxon>Prevotellaceae</taxon>
        <taxon>Prevotella</taxon>
    </lineage>
</organism>
<dbReference type="Pfam" id="PF14262">
    <property type="entry name" value="Cthe_2159"/>
    <property type="match status" value="1"/>
</dbReference>
<name>A0A1I0MQM0_9BACT</name>
<dbReference type="InterPro" id="IPR025584">
    <property type="entry name" value="Cthe_2159"/>
</dbReference>
<gene>
    <name evidence="2" type="ORF">SAMN04487850_0851</name>
</gene>
<accession>A0A1I0MQM0</accession>
<keyword evidence="1" id="KW-0732">Signal</keyword>
<feature type="chain" id="PRO_5011617636" description="Auto-transporter adhesin head GIN domain-containing protein" evidence="1">
    <location>
        <begin position="20"/>
        <end position="331"/>
    </location>
</feature>
<dbReference type="RefSeq" id="WP_091899863.1">
    <property type="nucleotide sequence ID" value="NZ_FOIQ01000001.1"/>
</dbReference>
<dbReference type="AlphaFoldDB" id="A0A1I0MQM0"/>
<sequence length="331" mass="35750">MKRLFVAITAIMTSISLWADNYTVTVVYKDNKATITIPEEVAGYVSVTSGSSSHVKLVQTSTNDDNPGEIIYQLSGSSADGEFYMTGEYKATLQLNGLTLTNPDSTAIHIKDGKRIKVSMMSGTTSTLADGVTDTESKGCFHSKGHTEFVGRGTLNIVSNIRHAIFSKEYVEIKNCTINITGAKKDGIHCQQYFKMTSGTVNISGVEDDGIQVELKGEEPFAGSETEDEDTGNFYMTEGTLAISDYGASAIKAAGSVTFTGGIQNFPLIDVMENATGIRVVGTDREEPDFDHADSIYDLNGRQLPAGSQPQKGVYILRKGKQAKKIQFLGK</sequence>
<protein>
    <recommendedName>
        <fullName evidence="4">Auto-transporter adhesin head GIN domain-containing protein</fullName>
    </recommendedName>
</protein>
<dbReference type="EMBL" id="FOIQ01000001">
    <property type="protein sequence ID" value="SEV90340.1"/>
    <property type="molecule type" value="Genomic_DNA"/>
</dbReference>
<proteinExistence type="predicted"/>